<dbReference type="RefSeq" id="WP_379780346.1">
    <property type="nucleotide sequence ID" value="NZ_JBHSWW010000060.1"/>
</dbReference>
<sequence length="61" mass="7128">MDARLQQLPILAEDGERLLVIGVDDLDRARERDQREQDRQHPDAEEEILAQHDDADEQRHG</sequence>
<gene>
    <name evidence="2" type="ORF">ACFQEU_06240</name>
</gene>
<proteinExistence type="predicted"/>
<feature type="region of interest" description="Disordered" evidence="1">
    <location>
        <begin position="29"/>
        <end position="61"/>
    </location>
</feature>
<dbReference type="AlphaFoldDB" id="A0ABD5S9D8"/>
<accession>A0ABD5S9D8</accession>
<dbReference type="Proteomes" id="UP001596442">
    <property type="component" value="Unassembled WGS sequence"/>
</dbReference>
<keyword evidence="3" id="KW-1185">Reference proteome</keyword>
<reference evidence="2 3" key="1">
    <citation type="journal article" date="2019" name="Int. J. Syst. Evol. Microbiol.">
        <title>The Global Catalogue of Microorganisms (GCM) 10K type strain sequencing project: providing services to taxonomists for standard genome sequencing and annotation.</title>
        <authorList>
            <consortium name="The Broad Institute Genomics Platform"/>
            <consortium name="The Broad Institute Genome Sequencing Center for Infectious Disease"/>
            <person name="Wu L."/>
            <person name="Ma J."/>
        </authorList>
    </citation>
    <scope>NUCLEOTIDE SEQUENCE [LARGE SCALE GENOMIC DNA]</scope>
    <source>
        <strain evidence="2 3">CGMCC 1.3239</strain>
    </source>
</reference>
<evidence type="ECO:0000256" key="1">
    <source>
        <dbReference type="SAM" id="MobiDB-lite"/>
    </source>
</evidence>
<protein>
    <submittedName>
        <fullName evidence="2">Uncharacterized protein</fullName>
    </submittedName>
</protein>
<name>A0ABD5S9D8_9EURY</name>
<evidence type="ECO:0000313" key="3">
    <source>
        <dbReference type="Proteomes" id="UP001596442"/>
    </source>
</evidence>
<dbReference type="EMBL" id="JBHSWW010000060">
    <property type="protein sequence ID" value="MFC6753065.1"/>
    <property type="molecule type" value="Genomic_DNA"/>
</dbReference>
<comment type="caution">
    <text evidence="2">The sequence shown here is derived from an EMBL/GenBank/DDBJ whole genome shotgun (WGS) entry which is preliminary data.</text>
</comment>
<evidence type="ECO:0000313" key="2">
    <source>
        <dbReference type="EMBL" id="MFC6753065.1"/>
    </source>
</evidence>
<organism evidence="2 3">
    <name type="scientific">Halorubrum tibetense</name>
    <dbReference type="NCBI Taxonomy" id="175631"/>
    <lineage>
        <taxon>Archaea</taxon>
        <taxon>Methanobacteriati</taxon>
        <taxon>Methanobacteriota</taxon>
        <taxon>Stenosarchaea group</taxon>
        <taxon>Halobacteria</taxon>
        <taxon>Halobacteriales</taxon>
        <taxon>Haloferacaceae</taxon>
        <taxon>Halorubrum</taxon>
    </lineage>
</organism>